<dbReference type="InterPro" id="IPR051270">
    <property type="entry name" value="Tyrosine-tRNA_ligase_regulator"/>
</dbReference>
<proteinExistence type="predicted"/>
<protein>
    <recommendedName>
        <fullName evidence="9">tRNA-binding domain-containing protein</fullName>
    </recommendedName>
</protein>
<dbReference type="InterPro" id="IPR053836">
    <property type="entry name" value="Arc1-like_N"/>
</dbReference>
<evidence type="ECO:0000256" key="6">
    <source>
        <dbReference type="PROSITE-ProRule" id="PRU00209"/>
    </source>
</evidence>
<dbReference type="SUPFAM" id="SSF50249">
    <property type="entry name" value="Nucleic acid-binding proteins"/>
    <property type="match status" value="1"/>
</dbReference>
<dbReference type="InterPro" id="IPR002547">
    <property type="entry name" value="tRNA-bd_dom"/>
</dbReference>
<dbReference type="Gene3D" id="2.40.50.140">
    <property type="entry name" value="Nucleic acid-binding proteins"/>
    <property type="match status" value="1"/>
</dbReference>
<evidence type="ECO:0000256" key="2">
    <source>
        <dbReference type="ARBA" id="ARBA00022490"/>
    </source>
</evidence>
<dbReference type="InterPro" id="IPR012340">
    <property type="entry name" value="NA-bd_OB-fold"/>
</dbReference>
<dbReference type="InterPro" id="IPR036282">
    <property type="entry name" value="Glutathione-S-Trfase_C_sf"/>
</dbReference>
<dbReference type="AlphaFoldDB" id="A0A261XVJ4"/>
<evidence type="ECO:0000256" key="3">
    <source>
        <dbReference type="ARBA" id="ARBA00022555"/>
    </source>
</evidence>
<feature type="signal peptide" evidence="8">
    <location>
        <begin position="1"/>
        <end position="20"/>
    </location>
</feature>
<feature type="chain" id="PRO_5012627817" description="tRNA-binding domain-containing protein" evidence="8">
    <location>
        <begin position="21"/>
        <end position="506"/>
    </location>
</feature>
<evidence type="ECO:0000256" key="4">
    <source>
        <dbReference type="ARBA" id="ARBA00022884"/>
    </source>
</evidence>
<keyword evidence="4 6" id="KW-0694">RNA-binding</keyword>
<accession>A0A261XVJ4</accession>
<dbReference type="PANTHER" id="PTHR11586:SF33">
    <property type="entry name" value="AMINOACYL TRNA SYNTHASE COMPLEX-INTERACTING MULTIFUNCTIONAL PROTEIN 1"/>
    <property type="match status" value="1"/>
</dbReference>
<dbReference type="EMBL" id="MVBO01000158">
    <property type="protein sequence ID" value="OZJ02377.1"/>
    <property type="molecule type" value="Genomic_DNA"/>
</dbReference>
<gene>
    <name evidence="10" type="ORF">BZG36_04443</name>
</gene>
<keyword evidence="3 6" id="KW-0820">tRNA-binding</keyword>
<dbReference type="FunFam" id="2.40.50.140:FF:000047">
    <property type="entry name" value="tyrosine--tRNA ligase, cytoplasmic isoform X2"/>
    <property type="match status" value="1"/>
</dbReference>
<dbReference type="CDD" id="cd10289">
    <property type="entry name" value="GST_C_AaRS_like"/>
    <property type="match status" value="1"/>
</dbReference>
<reference evidence="10 11" key="1">
    <citation type="journal article" date="2017" name="Mycologia">
        <title>Bifiguratus adelaidae, gen. et sp. nov., a new member of Mucoromycotina in endophytic and soil-dwelling habitats.</title>
        <authorList>
            <person name="Torres-Cruz T.J."/>
            <person name="Billingsley Tobias T.L."/>
            <person name="Almatruk M."/>
            <person name="Hesse C."/>
            <person name="Kuske C.R."/>
            <person name="Desiro A."/>
            <person name="Benucci G.M."/>
            <person name="Bonito G."/>
            <person name="Stajich J.E."/>
            <person name="Dunlap C."/>
            <person name="Arnold A.E."/>
            <person name="Porras-Alfaro A."/>
        </authorList>
    </citation>
    <scope>NUCLEOTIDE SEQUENCE [LARGE SCALE GENOMIC DNA]</scope>
    <source>
        <strain evidence="10 11">AZ0501</strain>
    </source>
</reference>
<comment type="caution">
    <text evidence="10">The sequence shown here is derived from an EMBL/GenBank/DDBJ whole genome shotgun (WGS) entry which is preliminary data.</text>
</comment>
<dbReference type="GO" id="GO:0006412">
    <property type="term" value="P:translation"/>
    <property type="evidence" value="ECO:0007669"/>
    <property type="project" value="UniProtKB-KW"/>
</dbReference>
<feature type="region of interest" description="Disordered" evidence="7">
    <location>
        <begin position="278"/>
        <end position="334"/>
    </location>
</feature>
<evidence type="ECO:0000256" key="1">
    <source>
        <dbReference type="ARBA" id="ARBA00004496"/>
    </source>
</evidence>
<feature type="compositionally biased region" description="Basic and acidic residues" evidence="7">
    <location>
        <begin position="279"/>
        <end position="304"/>
    </location>
</feature>
<evidence type="ECO:0000256" key="7">
    <source>
        <dbReference type="SAM" id="MobiDB-lite"/>
    </source>
</evidence>
<dbReference type="GO" id="GO:0000049">
    <property type="term" value="F:tRNA binding"/>
    <property type="evidence" value="ECO:0007669"/>
    <property type="project" value="UniProtKB-UniRule"/>
</dbReference>
<comment type="subcellular location">
    <subcellularLocation>
        <location evidence="1">Cytoplasm</location>
    </subcellularLocation>
</comment>
<dbReference type="GO" id="GO:0032991">
    <property type="term" value="C:protein-containing complex"/>
    <property type="evidence" value="ECO:0007669"/>
    <property type="project" value="UniProtKB-ARBA"/>
</dbReference>
<evidence type="ECO:0000259" key="9">
    <source>
        <dbReference type="PROSITE" id="PS50886"/>
    </source>
</evidence>
<dbReference type="Gene3D" id="1.20.1050.130">
    <property type="match status" value="1"/>
</dbReference>
<evidence type="ECO:0000313" key="10">
    <source>
        <dbReference type="EMBL" id="OZJ02377.1"/>
    </source>
</evidence>
<name>A0A261XVJ4_9FUNG</name>
<keyword evidence="2" id="KW-0963">Cytoplasm</keyword>
<dbReference type="Proteomes" id="UP000242875">
    <property type="component" value="Unassembled WGS sequence"/>
</dbReference>
<keyword evidence="5" id="KW-0648">Protein biosynthesis</keyword>
<dbReference type="CDD" id="cd02799">
    <property type="entry name" value="tRNA_bind_EMAP-II_like"/>
    <property type="match status" value="1"/>
</dbReference>
<dbReference type="Pfam" id="PF21972">
    <property type="entry name" value="Arc1p_N_like"/>
    <property type="match status" value="1"/>
</dbReference>
<keyword evidence="11" id="KW-1185">Reference proteome</keyword>
<dbReference type="Pfam" id="PF01588">
    <property type="entry name" value="tRNA_bind"/>
    <property type="match status" value="1"/>
</dbReference>
<dbReference type="PANTHER" id="PTHR11586">
    <property type="entry name" value="TRNA-AMINOACYLATION COFACTOR ARC1 FAMILY MEMBER"/>
    <property type="match status" value="1"/>
</dbReference>
<keyword evidence="8" id="KW-0732">Signal</keyword>
<evidence type="ECO:0000313" key="11">
    <source>
        <dbReference type="Proteomes" id="UP000242875"/>
    </source>
</evidence>
<sequence length="506" mass="56210">MQPILYVMPLVALVMIIVNASEMDQLYMIKIHSPTSNLQVRPGDQLRVQYTLQPRYYQHVDFGQLLKLDLLFYSAPVKGEKKLVAIVHRNCPVDQQDFDYKTYTNLWTVPNNTQTGRYAVAFEEQFRTRGGVWEGVEDVIVLNALVGGATVSKDVVEAQVEVNGEWIKGSNTVAKVMAGQESQQLLGTTPEQQQQILNDHLANTTYLAAQQLTLADIMVFGELTSVIKAIAPKQYPHVVRWYDLLQNTLVATKEELKSVIPIVPFDLDTEVDLPQVAPADKKAKTEEAKAERPVADGKAPKPTKDANAAEGKKEKKKKEKKEPAPAAPAAPEQPEVTRLDIRVGYIRNCKKHESADTLYVEEIDLGDGEGVYRTVVSGLVKHVPIEEMQNRWVLCLTNLKPANMRGVKSEAMVLCSTAPDGSKVEILGFTDASHLRPGMRVTFDGMEGEAEKVLNPKKKYWETVQPDLRTSAERVAMYKDLPFRIKDTAGQSVGVVSQTIAGGSIK</sequence>
<dbReference type="PROSITE" id="PS50886">
    <property type="entry name" value="TRBD"/>
    <property type="match status" value="1"/>
</dbReference>
<dbReference type="GO" id="GO:0005737">
    <property type="term" value="C:cytoplasm"/>
    <property type="evidence" value="ECO:0007669"/>
    <property type="project" value="UniProtKB-SubCell"/>
</dbReference>
<evidence type="ECO:0000256" key="8">
    <source>
        <dbReference type="SAM" id="SignalP"/>
    </source>
</evidence>
<dbReference type="SUPFAM" id="SSF47616">
    <property type="entry name" value="GST C-terminal domain-like"/>
    <property type="match status" value="1"/>
</dbReference>
<dbReference type="OrthoDB" id="19141at2759"/>
<evidence type="ECO:0000256" key="5">
    <source>
        <dbReference type="ARBA" id="ARBA00022917"/>
    </source>
</evidence>
<feature type="domain" description="TRNA-binding" evidence="9">
    <location>
        <begin position="335"/>
        <end position="442"/>
    </location>
</feature>
<organism evidence="10 11">
    <name type="scientific">Bifiguratus adelaidae</name>
    <dbReference type="NCBI Taxonomy" id="1938954"/>
    <lineage>
        <taxon>Eukaryota</taxon>
        <taxon>Fungi</taxon>
        <taxon>Fungi incertae sedis</taxon>
        <taxon>Mucoromycota</taxon>
        <taxon>Mucoromycotina</taxon>
        <taxon>Endogonomycetes</taxon>
        <taxon>Endogonales</taxon>
        <taxon>Endogonales incertae sedis</taxon>
        <taxon>Bifiguratus</taxon>
    </lineage>
</organism>